<evidence type="ECO:0000313" key="2">
    <source>
        <dbReference type="Proteomes" id="UP000011083"/>
    </source>
</evidence>
<gene>
    <name evidence="1" type="ORF">ACA1_326210</name>
</gene>
<dbReference type="AlphaFoldDB" id="L8HH42"/>
<feature type="non-terminal residue" evidence="1">
    <location>
        <position position="1"/>
    </location>
</feature>
<protein>
    <submittedName>
        <fullName evidence="1">Uncharacterized protein</fullName>
    </submittedName>
</protein>
<accession>L8HH42</accession>
<evidence type="ECO:0000313" key="1">
    <source>
        <dbReference type="EMBL" id="ELR24527.1"/>
    </source>
</evidence>
<dbReference type="EMBL" id="KB007813">
    <property type="protein sequence ID" value="ELR24527.1"/>
    <property type="molecule type" value="Genomic_DNA"/>
</dbReference>
<dbReference type="RefSeq" id="XP_004367800.1">
    <property type="nucleotide sequence ID" value="XM_004367743.1"/>
</dbReference>
<dbReference type="Proteomes" id="UP000011083">
    <property type="component" value="Unassembled WGS sequence"/>
</dbReference>
<reference evidence="1 2" key="1">
    <citation type="journal article" date="2013" name="Genome Biol.">
        <title>Genome of Acanthamoeba castellanii highlights extensive lateral gene transfer and early evolution of tyrosine kinase signaling.</title>
        <authorList>
            <person name="Clarke M."/>
            <person name="Lohan A.J."/>
            <person name="Liu B."/>
            <person name="Lagkouvardos I."/>
            <person name="Roy S."/>
            <person name="Zafar N."/>
            <person name="Bertelli C."/>
            <person name="Schilde C."/>
            <person name="Kianianmomeni A."/>
            <person name="Burglin T.R."/>
            <person name="Frech C."/>
            <person name="Turcotte B."/>
            <person name="Kopec K.O."/>
            <person name="Synnott J.M."/>
            <person name="Choo C."/>
            <person name="Paponov I."/>
            <person name="Finkler A."/>
            <person name="Soon Heng Tan C."/>
            <person name="Hutchins A.P."/>
            <person name="Weinmeier T."/>
            <person name="Rattei T."/>
            <person name="Chu J.S."/>
            <person name="Gimenez G."/>
            <person name="Irimia M."/>
            <person name="Rigden D.J."/>
            <person name="Fitzpatrick D.A."/>
            <person name="Lorenzo-Morales J."/>
            <person name="Bateman A."/>
            <person name="Chiu C.H."/>
            <person name="Tang P."/>
            <person name="Hegemann P."/>
            <person name="Fromm H."/>
            <person name="Raoult D."/>
            <person name="Greub G."/>
            <person name="Miranda-Saavedra D."/>
            <person name="Chen N."/>
            <person name="Nash P."/>
            <person name="Ginger M.L."/>
            <person name="Horn M."/>
            <person name="Schaap P."/>
            <person name="Caler L."/>
            <person name="Loftus B."/>
        </authorList>
    </citation>
    <scope>NUCLEOTIDE SEQUENCE [LARGE SCALE GENOMIC DNA]</scope>
    <source>
        <strain evidence="1 2">Neff</strain>
    </source>
</reference>
<proteinExistence type="predicted"/>
<sequence length="199" mass="20941">MEWPTREAEADYRRAVDLLMRPNRANGLDGLLLLRSLAVEGRHPAARGPFACRRRPSGEAWAAGIDWDVAMGSGACTPNATITPSPTTSSPARGTIAIVVIKSWCCAVLVVHDGHHHPWLVLTSSAKQKQDLSAARTGATGTPCGSSTADQFSAVADDGATASPTSLFHSCARIEAEILARADDGGDERPGPFERAVAT</sequence>
<dbReference type="GeneID" id="14925545"/>
<dbReference type="VEuPathDB" id="AmoebaDB:ACA1_326210"/>
<name>L8HH42_ACACF</name>
<dbReference type="KEGG" id="acan:ACA1_326210"/>
<keyword evidence="2" id="KW-1185">Reference proteome</keyword>
<organism evidence="1 2">
    <name type="scientific">Acanthamoeba castellanii (strain ATCC 30010 / Neff)</name>
    <dbReference type="NCBI Taxonomy" id="1257118"/>
    <lineage>
        <taxon>Eukaryota</taxon>
        <taxon>Amoebozoa</taxon>
        <taxon>Discosea</taxon>
        <taxon>Longamoebia</taxon>
        <taxon>Centramoebida</taxon>
        <taxon>Acanthamoebidae</taxon>
        <taxon>Acanthamoeba</taxon>
    </lineage>
</organism>